<accession>A0A7C8IIN3</accession>
<evidence type="ECO:0000256" key="3">
    <source>
        <dbReference type="ARBA" id="ARBA00023002"/>
    </source>
</evidence>
<evidence type="ECO:0000313" key="7">
    <source>
        <dbReference type="Proteomes" id="UP000481861"/>
    </source>
</evidence>
<evidence type="ECO:0000256" key="4">
    <source>
        <dbReference type="ARBA" id="ARBA00023004"/>
    </source>
</evidence>
<proteinExistence type="inferred from homology"/>
<dbReference type="OrthoDB" id="1103324at2759"/>
<dbReference type="Pfam" id="PF00067">
    <property type="entry name" value="p450"/>
    <property type="match status" value="1"/>
</dbReference>
<dbReference type="SUPFAM" id="SSF48264">
    <property type="entry name" value="Cytochrome P450"/>
    <property type="match status" value="1"/>
</dbReference>
<dbReference type="AlphaFoldDB" id="A0A7C8IIN3"/>
<dbReference type="GO" id="GO:0020037">
    <property type="term" value="F:heme binding"/>
    <property type="evidence" value="ECO:0007669"/>
    <property type="project" value="InterPro"/>
</dbReference>
<dbReference type="InterPro" id="IPR050364">
    <property type="entry name" value="Cytochrome_P450_fung"/>
</dbReference>
<evidence type="ECO:0000256" key="5">
    <source>
        <dbReference type="ARBA" id="ARBA00023033"/>
    </source>
</evidence>
<dbReference type="EMBL" id="JAADJZ010000001">
    <property type="protein sequence ID" value="KAF2878566.1"/>
    <property type="molecule type" value="Genomic_DNA"/>
</dbReference>
<dbReference type="PRINTS" id="PR00463">
    <property type="entry name" value="EP450I"/>
</dbReference>
<keyword evidence="7" id="KW-1185">Reference proteome</keyword>
<evidence type="ECO:0000256" key="1">
    <source>
        <dbReference type="ARBA" id="ARBA00010617"/>
    </source>
</evidence>
<evidence type="ECO:0000256" key="2">
    <source>
        <dbReference type="ARBA" id="ARBA00022723"/>
    </source>
</evidence>
<comment type="similarity">
    <text evidence="1">Belongs to the cytochrome P450 family.</text>
</comment>
<dbReference type="InterPro" id="IPR036396">
    <property type="entry name" value="Cyt_P450_sf"/>
</dbReference>
<keyword evidence="4" id="KW-0408">Iron</keyword>
<comment type="caution">
    <text evidence="6">The sequence shown here is derived from an EMBL/GenBank/DDBJ whole genome shotgun (WGS) entry which is preliminary data.</text>
</comment>
<reference evidence="6 7" key="1">
    <citation type="submission" date="2020-01" db="EMBL/GenBank/DDBJ databases">
        <authorList>
            <consortium name="DOE Joint Genome Institute"/>
            <person name="Haridas S."/>
            <person name="Albert R."/>
            <person name="Binder M."/>
            <person name="Bloem J."/>
            <person name="Labutti K."/>
            <person name="Salamov A."/>
            <person name="Andreopoulos B."/>
            <person name="Baker S.E."/>
            <person name="Barry K."/>
            <person name="Bills G."/>
            <person name="Bluhm B.H."/>
            <person name="Cannon C."/>
            <person name="Castanera R."/>
            <person name="Culley D.E."/>
            <person name="Daum C."/>
            <person name="Ezra D."/>
            <person name="Gonzalez J.B."/>
            <person name="Henrissat B."/>
            <person name="Kuo A."/>
            <person name="Liang C."/>
            <person name="Lipzen A."/>
            <person name="Lutzoni F."/>
            <person name="Magnuson J."/>
            <person name="Mondo S."/>
            <person name="Nolan M."/>
            <person name="Ohm R."/>
            <person name="Pangilinan J."/>
            <person name="Park H.-J.H."/>
            <person name="Ramirez L."/>
            <person name="Alfaro M."/>
            <person name="Sun H."/>
            <person name="Tritt A."/>
            <person name="Yoshinaga Y."/>
            <person name="Zwiers L.-H.L."/>
            <person name="Turgeon B.G."/>
            <person name="Goodwin S.B."/>
            <person name="Spatafora J.W."/>
            <person name="Crous P.W."/>
            <person name="Grigoriev I.V."/>
        </authorList>
    </citation>
    <scope>NUCLEOTIDE SEQUENCE [LARGE SCALE GENOMIC DNA]</scope>
    <source>
        <strain evidence="6 7">CBS 611.86</strain>
    </source>
</reference>
<keyword evidence="3" id="KW-0560">Oxidoreductase</keyword>
<dbReference type="InterPro" id="IPR001128">
    <property type="entry name" value="Cyt_P450"/>
</dbReference>
<name>A0A7C8IIN3_9PLEO</name>
<protein>
    <submittedName>
        <fullName evidence="6">Cytochrome P450</fullName>
    </submittedName>
</protein>
<keyword evidence="2" id="KW-0479">Metal-binding</keyword>
<dbReference type="Gene3D" id="1.10.630.10">
    <property type="entry name" value="Cytochrome P450"/>
    <property type="match status" value="1"/>
</dbReference>
<dbReference type="PANTHER" id="PTHR46300">
    <property type="entry name" value="P450, PUTATIVE (EUROFUNG)-RELATED-RELATED"/>
    <property type="match status" value="1"/>
</dbReference>
<keyword evidence="5" id="KW-0503">Monooxygenase</keyword>
<dbReference type="PANTHER" id="PTHR46300:SF2">
    <property type="entry name" value="CYTOCHROME P450 MONOOXYGENASE ALNH-RELATED"/>
    <property type="match status" value="1"/>
</dbReference>
<gene>
    <name evidence="6" type="ORF">BDV95DRAFT_601208</name>
</gene>
<dbReference type="GO" id="GO:0004497">
    <property type="term" value="F:monooxygenase activity"/>
    <property type="evidence" value="ECO:0007669"/>
    <property type="project" value="UniProtKB-KW"/>
</dbReference>
<evidence type="ECO:0000313" key="6">
    <source>
        <dbReference type="EMBL" id="KAF2878566.1"/>
    </source>
</evidence>
<dbReference type="GO" id="GO:0016705">
    <property type="term" value="F:oxidoreductase activity, acting on paired donors, with incorporation or reduction of molecular oxygen"/>
    <property type="evidence" value="ECO:0007669"/>
    <property type="project" value="InterPro"/>
</dbReference>
<sequence>MEFFTPLVVAFSILLLPYALYTATRFVLSTRRPRNYPPGPLSLPVIGNIHQIPKLSSHSIISHWAQKYGPITGLKLGPLNVVLLNSAPLVYELFVKRAASFSERRPTYIAEHYILPEGKDTYSLYMTQEWATKMRLQTKNTLVGGGLKNLVPLQKATVTKLVWSLLECGKNGGADWADSLKPWALAGPVALVSGAPIEDYVRDFGEQWIHDYLLSQFLWVSLLDPTNPPVDFFPLLRFVPAFLTQWKHKAPEARKYLMTAYHGVLEQGRKSMKKKGGSFSPLALIPRLLSEKENQNMSVEQENDFAVYMGGLYDAAAGSTLMSIQTLILALASHPDAQRKAQAEIDAVFGDAMPDKIDLSKLPYLHACVSESQRWRPLGAYVLQSFGLPRMTSADLDVLGYHVPKGTLAIINQWSIAHDPEFYDKPEDYNPERYYNDPNVRIAMAQILWAFDIVPDGPLETGVEKGFTQATVLMPLPFKVKFVLRKSEGVLLEERLKADRAMIEILGQGA</sequence>
<dbReference type="Proteomes" id="UP000481861">
    <property type="component" value="Unassembled WGS sequence"/>
</dbReference>
<organism evidence="6 7">
    <name type="scientific">Massariosphaeria phaeospora</name>
    <dbReference type="NCBI Taxonomy" id="100035"/>
    <lineage>
        <taxon>Eukaryota</taxon>
        <taxon>Fungi</taxon>
        <taxon>Dikarya</taxon>
        <taxon>Ascomycota</taxon>
        <taxon>Pezizomycotina</taxon>
        <taxon>Dothideomycetes</taxon>
        <taxon>Pleosporomycetidae</taxon>
        <taxon>Pleosporales</taxon>
        <taxon>Pleosporales incertae sedis</taxon>
        <taxon>Massariosphaeria</taxon>
    </lineage>
</organism>
<dbReference type="InterPro" id="IPR002401">
    <property type="entry name" value="Cyt_P450_E_grp-I"/>
</dbReference>
<dbReference type="GO" id="GO:0005506">
    <property type="term" value="F:iron ion binding"/>
    <property type="evidence" value="ECO:0007669"/>
    <property type="project" value="InterPro"/>
</dbReference>